<dbReference type="STRING" id="313367.JSE7799_03545"/>
<keyword evidence="2" id="KW-1185">Reference proteome</keyword>
<dbReference type="Gene3D" id="1.10.490.110">
    <property type="entry name" value="Uncharacterized conserved protein DUF2267"/>
    <property type="match status" value="1"/>
</dbReference>
<name>A0A0M7BFE8_9RHOB</name>
<evidence type="ECO:0008006" key="3">
    <source>
        <dbReference type="Google" id="ProtNLM"/>
    </source>
</evidence>
<dbReference type="EMBL" id="CYPR01000231">
    <property type="protein sequence ID" value="CUH40808.1"/>
    <property type="molecule type" value="Genomic_DNA"/>
</dbReference>
<dbReference type="OrthoDB" id="20942at2"/>
<protein>
    <recommendedName>
        <fullName evidence="3">DUF2267 domain-containing protein</fullName>
    </recommendedName>
</protein>
<accession>A0A0M7BFE8</accession>
<dbReference type="Pfam" id="PF10025">
    <property type="entry name" value="DUF2267"/>
    <property type="match status" value="1"/>
</dbReference>
<evidence type="ECO:0000313" key="1">
    <source>
        <dbReference type="EMBL" id="CUH40808.1"/>
    </source>
</evidence>
<dbReference type="Proteomes" id="UP000049455">
    <property type="component" value="Unassembled WGS sequence"/>
</dbReference>
<reference evidence="1 2" key="1">
    <citation type="submission" date="2015-09" db="EMBL/GenBank/DDBJ databases">
        <authorList>
            <person name="Jackson K.R."/>
            <person name="Lunt B.L."/>
            <person name="Fisher J.N.B."/>
            <person name="Gardner A.V."/>
            <person name="Bailey M.E."/>
            <person name="Deus L.M."/>
            <person name="Earl A.S."/>
            <person name="Gibby P.D."/>
            <person name="Hartmann K.A."/>
            <person name="Liu J.E."/>
            <person name="Manci A.M."/>
            <person name="Nielsen D.A."/>
            <person name="Solomon M.B."/>
            <person name="Breakwell D.P."/>
            <person name="Burnett S.H."/>
            <person name="Grose J.H."/>
        </authorList>
    </citation>
    <scope>NUCLEOTIDE SEQUENCE [LARGE SCALE GENOMIC DNA]</scope>
    <source>
        <strain evidence="1 2">CECT 7799</strain>
    </source>
</reference>
<organism evidence="1 2">
    <name type="scientific">Jannaschia seosinensis</name>
    <dbReference type="NCBI Taxonomy" id="313367"/>
    <lineage>
        <taxon>Bacteria</taxon>
        <taxon>Pseudomonadati</taxon>
        <taxon>Pseudomonadota</taxon>
        <taxon>Alphaproteobacteria</taxon>
        <taxon>Rhodobacterales</taxon>
        <taxon>Roseobacteraceae</taxon>
        <taxon>Jannaschia</taxon>
    </lineage>
</organism>
<dbReference type="RefSeq" id="WP_055664804.1">
    <property type="nucleotide sequence ID" value="NZ_CYPR01000231.1"/>
</dbReference>
<dbReference type="InterPro" id="IPR038282">
    <property type="entry name" value="DUF2267_sf"/>
</dbReference>
<proteinExistence type="predicted"/>
<dbReference type="InterPro" id="IPR018727">
    <property type="entry name" value="DUF2267"/>
</dbReference>
<dbReference type="AlphaFoldDB" id="A0A0M7BFE8"/>
<gene>
    <name evidence="1" type="ORF">JSE7799_03545</name>
</gene>
<evidence type="ECO:0000313" key="2">
    <source>
        <dbReference type="Proteomes" id="UP000049455"/>
    </source>
</evidence>
<sequence length="142" mass="16318">MSETGLENFDRTLHKTNDWLNDIGDAIGPDKQRQFHALRSVLWALRDRLMIEEAFHLASHLPTLVRGIFWEDYRPAGKPDVFRSREEFLQRVSGALEGAPPMDPEEAARAVFAAMDRHVSGGEMEQVIHLVPEEVRELFPQR</sequence>